<reference evidence="1 2" key="1">
    <citation type="journal article" date="2017" name="Curr. Biol.">
        <title>The Evolution of Venom by Co-option of Single-Copy Genes.</title>
        <authorList>
            <person name="Martinson E.O."/>
            <person name="Mrinalini"/>
            <person name="Kelkar Y.D."/>
            <person name="Chang C.H."/>
            <person name="Werren J.H."/>
        </authorList>
    </citation>
    <scope>NUCLEOTIDE SEQUENCE [LARGE SCALE GENOMIC DNA]</scope>
    <source>
        <strain evidence="1 2">Alberta</strain>
        <tissue evidence="1">Whole body</tissue>
    </source>
</reference>
<dbReference type="GO" id="GO:0003676">
    <property type="term" value="F:nucleic acid binding"/>
    <property type="evidence" value="ECO:0007669"/>
    <property type="project" value="InterPro"/>
</dbReference>
<sequence>MRKSLKERGGLNNRKAAKKPVLTDPNFVARHQFALQHSVWTFQQHWSRTICMDEKLFTTEKDSKCKVWRRVGTRYDAPYVLPKNHNGRVNIN</sequence>
<dbReference type="Proteomes" id="UP000215335">
    <property type="component" value="Unassembled WGS sequence"/>
</dbReference>
<comment type="caution">
    <text evidence="1">The sequence shown here is derived from an EMBL/GenBank/DDBJ whole genome shotgun (WGS) entry which is preliminary data.</text>
</comment>
<dbReference type="AlphaFoldDB" id="A0A232EGW6"/>
<evidence type="ECO:0000313" key="1">
    <source>
        <dbReference type="EMBL" id="OXU17552.1"/>
    </source>
</evidence>
<protein>
    <recommendedName>
        <fullName evidence="3">Transposase Tc1-like domain-containing protein</fullName>
    </recommendedName>
</protein>
<gene>
    <name evidence="1" type="ORF">TSAR_009941</name>
</gene>
<evidence type="ECO:0008006" key="3">
    <source>
        <dbReference type="Google" id="ProtNLM"/>
    </source>
</evidence>
<keyword evidence="2" id="KW-1185">Reference proteome</keyword>
<accession>A0A232EGW6</accession>
<dbReference type="EMBL" id="NNAY01004688">
    <property type="protein sequence ID" value="OXU17552.1"/>
    <property type="molecule type" value="Genomic_DNA"/>
</dbReference>
<name>A0A232EGW6_9HYME</name>
<dbReference type="InterPro" id="IPR036397">
    <property type="entry name" value="RNaseH_sf"/>
</dbReference>
<organism evidence="1 2">
    <name type="scientific">Trichomalopsis sarcophagae</name>
    <dbReference type="NCBI Taxonomy" id="543379"/>
    <lineage>
        <taxon>Eukaryota</taxon>
        <taxon>Metazoa</taxon>
        <taxon>Ecdysozoa</taxon>
        <taxon>Arthropoda</taxon>
        <taxon>Hexapoda</taxon>
        <taxon>Insecta</taxon>
        <taxon>Pterygota</taxon>
        <taxon>Neoptera</taxon>
        <taxon>Endopterygota</taxon>
        <taxon>Hymenoptera</taxon>
        <taxon>Apocrita</taxon>
        <taxon>Proctotrupomorpha</taxon>
        <taxon>Chalcidoidea</taxon>
        <taxon>Pteromalidae</taxon>
        <taxon>Pteromalinae</taxon>
        <taxon>Trichomalopsis</taxon>
    </lineage>
</organism>
<evidence type="ECO:0000313" key="2">
    <source>
        <dbReference type="Proteomes" id="UP000215335"/>
    </source>
</evidence>
<dbReference type="Gene3D" id="3.30.420.10">
    <property type="entry name" value="Ribonuclease H-like superfamily/Ribonuclease H"/>
    <property type="match status" value="1"/>
</dbReference>
<proteinExistence type="predicted"/>